<evidence type="ECO:0000256" key="4">
    <source>
        <dbReference type="ARBA" id="ARBA00004496"/>
    </source>
</evidence>
<evidence type="ECO:0000259" key="17">
    <source>
        <dbReference type="PROSITE" id="PS51975"/>
    </source>
</evidence>
<accession>A0ABU5ED18</accession>
<evidence type="ECO:0000256" key="11">
    <source>
        <dbReference type="ARBA" id="ARBA00022759"/>
    </source>
</evidence>
<evidence type="ECO:0000256" key="14">
    <source>
        <dbReference type="HAMAP-Rule" id="MF_00052"/>
    </source>
</evidence>
<dbReference type="NCBIfam" id="NF000595">
    <property type="entry name" value="PRK00015.1-3"/>
    <property type="match status" value="1"/>
</dbReference>
<evidence type="ECO:0000256" key="12">
    <source>
        <dbReference type="ARBA" id="ARBA00022801"/>
    </source>
</evidence>
<keyword evidence="9 14" id="KW-0540">Nuclease</keyword>
<dbReference type="Pfam" id="PF01351">
    <property type="entry name" value="RNase_HII"/>
    <property type="match status" value="1"/>
</dbReference>
<evidence type="ECO:0000256" key="9">
    <source>
        <dbReference type="ARBA" id="ARBA00022722"/>
    </source>
</evidence>
<dbReference type="HAMAP" id="MF_00052_B">
    <property type="entry name" value="RNase_HII_B"/>
    <property type="match status" value="1"/>
</dbReference>
<dbReference type="InterPro" id="IPR012337">
    <property type="entry name" value="RNaseH-like_sf"/>
</dbReference>
<protein>
    <recommendedName>
        <fullName evidence="7 14">Ribonuclease HII</fullName>
        <shortName evidence="14">RNase HII</shortName>
        <ecNumber evidence="6 14">3.1.26.4</ecNumber>
    </recommendedName>
</protein>
<evidence type="ECO:0000256" key="2">
    <source>
        <dbReference type="ARBA" id="ARBA00001946"/>
    </source>
</evidence>
<comment type="caution">
    <text evidence="18">The sequence shown here is derived from an EMBL/GenBank/DDBJ whole genome shotgun (WGS) entry which is preliminary data.</text>
</comment>
<dbReference type="PROSITE" id="PS51975">
    <property type="entry name" value="RNASE_H_2"/>
    <property type="match status" value="1"/>
</dbReference>
<evidence type="ECO:0000256" key="5">
    <source>
        <dbReference type="ARBA" id="ARBA00007383"/>
    </source>
</evidence>
<dbReference type="InterPro" id="IPR001352">
    <property type="entry name" value="RNase_HII/HIII"/>
</dbReference>
<evidence type="ECO:0000256" key="16">
    <source>
        <dbReference type="RuleBase" id="RU003515"/>
    </source>
</evidence>
<evidence type="ECO:0000256" key="1">
    <source>
        <dbReference type="ARBA" id="ARBA00000077"/>
    </source>
</evidence>
<evidence type="ECO:0000256" key="15">
    <source>
        <dbReference type="PROSITE-ProRule" id="PRU01319"/>
    </source>
</evidence>
<keyword evidence="8 14" id="KW-0963">Cytoplasm</keyword>
<feature type="domain" description="RNase H type-2" evidence="17">
    <location>
        <begin position="20"/>
        <end position="211"/>
    </location>
</feature>
<keyword evidence="10 14" id="KW-0479">Metal-binding</keyword>
<name>A0ABU5ED18_9PROT</name>
<dbReference type="InterPro" id="IPR022898">
    <property type="entry name" value="RNase_HII"/>
</dbReference>
<feature type="binding site" evidence="14 15">
    <location>
        <position position="27"/>
    </location>
    <ligand>
        <name>a divalent metal cation</name>
        <dbReference type="ChEBI" id="CHEBI:60240"/>
    </ligand>
</feature>
<gene>
    <name evidence="14" type="primary">rnhB</name>
    <name evidence="18" type="ORF">SMD27_13895</name>
</gene>
<dbReference type="Proteomes" id="UP001279642">
    <property type="component" value="Unassembled WGS sequence"/>
</dbReference>
<evidence type="ECO:0000256" key="6">
    <source>
        <dbReference type="ARBA" id="ARBA00012180"/>
    </source>
</evidence>
<evidence type="ECO:0000313" key="18">
    <source>
        <dbReference type="EMBL" id="MDY0883939.1"/>
    </source>
</evidence>
<dbReference type="CDD" id="cd07182">
    <property type="entry name" value="RNase_HII_bacteria_HII_like"/>
    <property type="match status" value="1"/>
</dbReference>
<proteinExistence type="inferred from homology"/>
<comment type="subcellular location">
    <subcellularLocation>
        <location evidence="4 14">Cytoplasm</location>
    </subcellularLocation>
</comment>
<dbReference type="RefSeq" id="WP_320509004.1">
    <property type="nucleotide sequence ID" value="NZ_JAXCLW010000003.1"/>
</dbReference>
<keyword evidence="19" id="KW-1185">Reference proteome</keyword>
<comment type="cofactor">
    <cofactor evidence="14 15">
        <name>Mn(2+)</name>
        <dbReference type="ChEBI" id="CHEBI:29035"/>
    </cofactor>
    <cofactor evidence="14 15">
        <name>Mg(2+)</name>
        <dbReference type="ChEBI" id="CHEBI:18420"/>
    </cofactor>
    <text evidence="14 15">Manganese or magnesium. Binds 1 divalent metal ion per monomer in the absence of substrate. May bind a second metal ion after substrate binding.</text>
</comment>
<dbReference type="InterPro" id="IPR036397">
    <property type="entry name" value="RNaseH_sf"/>
</dbReference>
<evidence type="ECO:0000256" key="13">
    <source>
        <dbReference type="ARBA" id="ARBA00023211"/>
    </source>
</evidence>
<dbReference type="PANTHER" id="PTHR10954:SF18">
    <property type="entry name" value="RIBONUCLEASE HII"/>
    <property type="match status" value="1"/>
</dbReference>
<dbReference type="GO" id="GO:0004523">
    <property type="term" value="F:RNA-DNA hybrid ribonuclease activity"/>
    <property type="evidence" value="ECO:0007669"/>
    <property type="project" value="UniProtKB-EC"/>
</dbReference>
<evidence type="ECO:0000313" key="19">
    <source>
        <dbReference type="Proteomes" id="UP001279642"/>
    </source>
</evidence>
<keyword evidence="12 14" id="KW-0378">Hydrolase</keyword>
<dbReference type="InterPro" id="IPR024567">
    <property type="entry name" value="RNase_HII/HIII_dom"/>
</dbReference>
<keyword evidence="11 14" id="KW-0255">Endonuclease</keyword>
<feature type="binding site" evidence="14 15">
    <location>
        <position position="26"/>
    </location>
    <ligand>
        <name>a divalent metal cation</name>
        <dbReference type="ChEBI" id="CHEBI:60240"/>
    </ligand>
</feature>
<comment type="cofactor">
    <cofactor evidence="2">
        <name>Mg(2+)</name>
        <dbReference type="ChEBI" id="CHEBI:18420"/>
    </cofactor>
</comment>
<dbReference type="SUPFAM" id="SSF53098">
    <property type="entry name" value="Ribonuclease H-like"/>
    <property type="match status" value="1"/>
</dbReference>
<feature type="binding site" evidence="14 15">
    <location>
        <position position="121"/>
    </location>
    <ligand>
        <name>a divalent metal cation</name>
        <dbReference type="ChEBI" id="CHEBI:60240"/>
    </ligand>
</feature>
<dbReference type="Gene3D" id="3.30.420.10">
    <property type="entry name" value="Ribonuclease H-like superfamily/Ribonuclease H"/>
    <property type="match status" value="1"/>
</dbReference>
<evidence type="ECO:0000256" key="7">
    <source>
        <dbReference type="ARBA" id="ARBA00019179"/>
    </source>
</evidence>
<evidence type="ECO:0000256" key="8">
    <source>
        <dbReference type="ARBA" id="ARBA00022490"/>
    </source>
</evidence>
<dbReference type="EC" id="3.1.26.4" evidence="6 14"/>
<keyword evidence="13 14" id="KW-0464">Manganese</keyword>
<comment type="catalytic activity">
    <reaction evidence="1 14 15 16">
        <text>Endonucleolytic cleavage to 5'-phosphomonoester.</text>
        <dbReference type="EC" id="3.1.26.4"/>
    </reaction>
</comment>
<comment type="function">
    <text evidence="3 14 16">Endonuclease that specifically degrades the RNA of RNA-DNA hybrids.</text>
</comment>
<reference evidence="18 19" key="1">
    <citation type="journal article" date="2016" name="Antonie Van Leeuwenhoek">
        <title>Dongia soli sp. nov., isolated from soil from Dokdo, Korea.</title>
        <authorList>
            <person name="Kim D.U."/>
            <person name="Lee H."/>
            <person name="Kim H."/>
            <person name="Kim S.G."/>
            <person name="Ka J.O."/>
        </authorList>
    </citation>
    <scope>NUCLEOTIDE SEQUENCE [LARGE SCALE GENOMIC DNA]</scope>
    <source>
        <strain evidence="18 19">D78</strain>
    </source>
</reference>
<evidence type="ECO:0000256" key="10">
    <source>
        <dbReference type="ARBA" id="ARBA00022723"/>
    </source>
</evidence>
<evidence type="ECO:0000256" key="3">
    <source>
        <dbReference type="ARBA" id="ARBA00004065"/>
    </source>
</evidence>
<comment type="similarity">
    <text evidence="5 14 16">Belongs to the RNase HII family.</text>
</comment>
<organism evidence="18 19">
    <name type="scientific">Dongia soli</name>
    <dbReference type="NCBI Taxonomy" id="600628"/>
    <lineage>
        <taxon>Bacteria</taxon>
        <taxon>Pseudomonadati</taxon>
        <taxon>Pseudomonadota</taxon>
        <taxon>Alphaproteobacteria</taxon>
        <taxon>Rhodospirillales</taxon>
        <taxon>Dongiaceae</taxon>
        <taxon>Dongia</taxon>
    </lineage>
</organism>
<dbReference type="EMBL" id="JAXCLW010000003">
    <property type="protein sequence ID" value="MDY0883939.1"/>
    <property type="molecule type" value="Genomic_DNA"/>
</dbReference>
<sequence length="211" mass="22553">MPHLKHEKAHGLLPGLSGGRIVCGIDEVGRGPLAGPVVACAVVIDPARLPRGLAKKIDDSKKLAPAVRQSLHDTLLDCVSYGIGQASVDEIDEINILQASFLAMQRAVEALPTKPDIALVDGNRPPRLGCETHCLIGGDAISLTIASASIIAKVVRDKIMYDLALEHTVYGWETNVGYATPEHLAGIKRHGVCAHHRQTFRPISQSLSITD</sequence>
<dbReference type="PANTHER" id="PTHR10954">
    <property type="entry name" value="RIBONUCLEASE H2 SUBUNIT A"/>
    <property type="match status" value="1"/>
</dbReference>